<feature type="transmembrane region" description="Helical" evidence="1">
    <location>
        <begin position="6"/>
        <end position="27"/>
    </location>
</feature>
<dbReference type="Gramene" id="EFJ33699">
    <property type="protein sequence ID" value="EFJ33699"/>
    <property type="gene ID" value="SELMODRAFT_406428"/>
</dbReference>
<dbReference type="KEGG" id="smo:SELMODRAFT_406428"/>
<name>D8R2C1_SELML</name>
<dbReference type="Proteomes" id="UP000001514">
    <property type="component" value="Unassembled WGS sequence"/>
</dbReference>
<dbReference type="EMBL" id="GL377570">
    <property type="protein sequence ID" value="EFJ33699.1"/>
    <property type="molecule type" value="Genomic_DNA"/>
</dbReference>
<gene>
    <name evidence="2" type="ORF">SELMODRAFT_406428</name>
</gene>
<keyword evidence="1" id="KW-0812">Transmembrane</keyword>
<sequence>MDFLRYIGSLSLSLRGGCALVSVYFYYHRLTRGSYIQGFPIFSLVERKLSHTAFLLEIITLILFSAIVYAGLVHVYMSQFPYEILVDCFCDGLAAREDTDKLIAMQQEKAIEALKEFAKATGNTSPENMNSLNFKKLKQNYNDVC</sequence>
<accession>D8R2C1</accession>
<evidence type="ECO:0000313" key="2">
    <source>
        <dbReference type="EMBL" id="EFJ33699.1"/>
    </source>
</evidence>
<evidence type="ECO:0000313" key="3">
    <source>
        <dbReference type="Proteomes" id="UP000001514"/>
    </source>
</evidence>
<dbReference type="InParanoid" id="D8R2C1"/>
<organism evidence="3">
    <name type="scientific">Selaginella moellendorffii</name>
    <name type="common">Spikemoss</name>
    <dbReference type="NCBI Taxonomy" id="88036"/>
    <lineage>
        <taxon>Eukaryota</taxon>
        <taxon>Viridiplantae</taxon>
        <taxon>Streptophyta</taxon>
        <taxon>Embryophyta</taxon>
        <taxon>Tracheophyta</taxon>
        <taxon>Lycopodiopsida</taxon>
        <taxon>Selaginellales</taxon>
        <taxon>Selaginellaceae</taxon>
        <taxon>Selaginella</taxon>
    </lineage>
</organism>
<evidence type="ECO:0000256" key="1">
    <source>
        <dbReference type="SAM" id="Phobius"/>
    </source>
</evidence>
<keyword evidence="1" id="KW-1133">Transmembrane helix</keyword>
<reference evidence="2 3" key="1">
    <citation type="journal article" date="2011" name="Science">
        <title>The Selaginella genome identifies genetic changes associated with the evolution of vascular plants.</title>
        <authorList>
            <person name="Banks J.A."/>
            <person name="Nishiyama T."/>
            <person name="Hasebe M."/>
            <person name="Bowman J.L."/>
            <person name="Gribskov M."/>
            <person name="dePamphilis C."/>
            <person name="Albert V.A."/>
            <person name="Aono N."/>
            <person name="Aoyama T."/>
            <person name="Ambrose B.A."/>
            <person name="Ashton N.W."/>
            <person name="Axtell M.J."/>
            <person name="Barker E."/>
            <person name="Barker M.S."/>
            <person name="Bennetzen J.L."/>
            <person name="Bonawitz N.D."/>
            <person name="Chapple C."/>
            <person name="Cheng C."/>
            <person name="Correa L.G."/>
            <person name="Dacre M."/>
            <person name="DeBarry J."/>
            <person name="Dreyer I."/>
            <person name="Elias M."/>
            <person name="Engstrom E.M."/>
            <person name="Estelle M."/>
            <person name="Feng L."/>
            <person name="Finet C."/>
            <person name="Floyd S.K."/>
            <person name="Frommer W.B."/>
            <person name="Fujita T."/>
            <person name="Gramzow L."/>
            <person name="Gutensohn M."/>
            <person name="Harholt J."/>
            <person name="Hattori M."/>
            <person name="Heyl A."/>
            <person name="Hirai T."/>
            <person name="Hiwatashi Y."/>
            <person name="Ishikawa M."/>
            <person name="Iwata M."/>
            <person name="Karol K.G."/>
            <person name="Koehler B."/>
            <person name="Kolukisaoglu U."/>
            <person name="Kubo M."/>
            <person name="Kurata T."/>
            <person name="Lalonde S."/>
            <person name="Li K."/>
            <person name="Li Y."/>
            <person name="Litt A."/>
            <person name="Lyons E."/>
            <person name="Manning G."/>
            <person name="Maruyama T."/>
            <person name="Michael T.P."/>
            <person name="Mikami K."/>
            <person name="Miyazaki S."/>
            <person name="Morinaga S."/>
            <person name="Murata T."/>
            <person name="Mueller-Roeber B."/>
            <person name="Nelson D.R."/>
            <person name="Obara M."/>
            <person name="Oguri Y."/>
            <person name="Olmstead R.G."/>
            <person name="Onodera N."/>
            <person name="Petersen B.L."/>
            <person name="Pils B."/>
            <person name="Prigge M."/>
            <person name="Rensing S.A."/>
            <person name="Riano-Pachon D.M."/>
            <person name="Roberts A.W."/>
            <person name="Sato Y."/>
            <person name="Scheller H.V."/>
            <person name="Schulz B."/>
            <person name="Schulz C."/>
            <person name="Shakirov E.V."/>
            <person name="Shibagaki N."/>
            <person name="Shinohara N."/>
            <person name="Shippen D.E."/>
            <person name="Soerensen I."/>
            <person name="Sotooka R."/>
            <person name="Sugimoto N."/>
            <person name="Sugita M."/>
            <person name="Sumikawa N."/>
            <person name="Tanurdzic M."/>
            <person name="Theissen G."/>
            <person name="Ulvskov P."/>
            <person name="Wakazuki S."/>
            <person name="Weng J.K."/>
            <person name="Willats W.W."/>
            <person name="Wipf D."/>
            <person name="Wolf P.G."/>
            <person name="Yang L."/>
            <person name="Zimmer A.D."/>
            <person name="Zhu Q."/>
            <person name="Mitros T."/>
            <person name="Hellsten U."/>
            <person name="Loque D."/>
            <person name="Otillar R."/>
            <person name="Salamov A."/>
            <person name="Schmutz J."/>
            <person name="Shapiro H."/>
            <person name="Lindquist E."/>
            <person name="Lucas S."/>
            <person name="Rokhsar D."/>
            <person name="Grigoriev I.V."/>
        </authorList>
    </citation>
    <scope>NUCLEOTIDE SEQUENCE [LARGE SCALE GENOMIC DNA]</scope>
</reference>
<keyword evidence="3" id="KW-1185">Reference proteome</keyword>
<protein>
    <submittedName>
        <fullName evidence="2">Uncharacterized protein</fullName>
    </submittedName>
</protein>
<dbReference type="AlphaFoldDB" id="D8R2C1"/>
<proteinExistence type="predicted"/>
<feature type="transmembrane region" description="Helical" evidence="1">
    <location>
        <begin position="54"/>
        <end position="77"/>
    </location>
</feature>
<dbReference type="HOGENOM" id="CLU_1790231_0_0_1"/>
<keyword evidence="1" id="KW-0472">Membrane</keyword>